<dbReference type="SUPFAM" id="SSF46785">
    <property type="entry name" value="Winged helix' DNA-binding domain"/>
    <property type="match status" value="1"/>
</dbReference>
<dbReference type="InterPro" id="IPR000835">
    <property type="entry name" value="HTH_MarR-typ"/>
</dbReference>
<protein>
    <submittedName>
        <fullName evidence="2">Winged helix-turn-helix transcriptional regulator</fullName>
    </submittedName>
</protein>
<evidence type="ECO:0000313" key="2">
    <source>
        <dbReference type="EMBL" id="QDG74150.1"/>
    </source>
</evidence>
<evidence type="ECO:0000313" key="3">
    <source>
        <dbReference type="Proteomes" id="UP000316665"/>
    </source>
</evidence>
<keyword evidence="3" id="KW-1185">Reference proteome</keyword>
<dbReference type="AlphaFoldDB" id="A0A4Y6RP76"/>
<gene>
    <name evidence="2" type="ORF">FJQ89_15475</name>
</gene>
<feature type="domain" description="HTH marR-type" evidence="1">
    <location>
        <begin position="1"/>
        <end position="130"/>
    </location>
</feature>
<dbReference type="EMBL" id="CP041185">
    <property type="protein sequence ID" value="QDG74150.1"/>
    <property type="molecule type" value="Genomic_DNA"/>
</dbReference>
<organism evidence="2 3">
    <name type="scientific">Janthinobacterium tructae</name>
    <dbReference type="NCBI Taxonomy" id="2590869"/>
    <lineage>
        <taxon>Bacteria</taxon>
        <taxon>Pseudomonadati</taxon>
        <taxon>Pseudomonadota</taxon>
        <taxon>Betaproteobacteria</taxon>
        <taxon>Burkholderiales</taxon>
        <taxon>Oxalobacteraceae</taxon>
        <taxon>Janthinobacterium</taxon>
    </lineage>
</organism>
<dbReference type="PANTHER" id="PTHR33164:SF43">
    <property type="entry name" value="HTH-TYPE TRANSCRIPTIONAL REPRESSOR YETL"/>
    <property type="match status" value="1"/>
</dbReference>
<name>A0A4Y6RP76_9BURK</name>
<dbReference type="InterPro" id="IPR036390">
    <property type="entry name" value="WH_DNA-bd_sf"/>
</dbReference>
<dbReference type="SMART" id="SM00347">
    <property type="entry name" value="HTH_MARR"/>
    <property type="match status" value="1"/>
</dbReference>
<dbReference type="Pfam" id="PF12802">
    <property type="entry name" value="MarR_2"/>
    <property type="match status" value="1"/>
</dbReference>
<proteinExistence type="predicted"/>
<dbReference type="OrthoDB" id="6002259at2"/>
<dbReference type="Proteomes" id="UP000316665">
    <property type="component" value="Chromosome"/>
</dbReference>
<dbReference type="GO" id="GO:0006950">
    <property type="term" value="P:response to stress"/>
    <property type="evidence" value="ECO:0007669"/>
    <property type="project" value="TreeGrafter"/>
</dbReference>
<reference evidence="2 3" key="1">
    <citation type="submission" date="2019-06" db="EMBL/GenBank/DDBJ databases">
        <title>Complete genome sequence of Janthinobacterium sp. SNU WT3 isolated from diseased rainbow trout.</title>
        <authorList>
            <person name="Oh W.T."/>
            <person name="Park S.C."/>
        </authorList>
    </citation>
    <scope>NUCLEOTIDE SEQUENCE [LARGE SCALE GENOMIC DNA]</scope>
    <source>
        <strain evidence="2 3">SNU WT3</strain>
    </source>
</reference>
<sequence length="141" mass="15592">MITIFRVNARLLENGDHLVAPLQLTSARWQILGAVALAGKPLTTPQIAEAMGITRQGVQKQLNRMLDEGLFDIHQNPRHARSPLHALTEEGRQAFDKAMALQATWVNALAEGLELPELESAVRLLNTLYTRLNEPLPKQGA</sequence>
<dbReference type="InterPro" id="IPR039422">
    <property type="entry name" value="MarR/SlyA-like"/>
</dbReference>
<dbReference type="PANTHER" id="PTHR33164">
    <property type="entry name" value="TRANSCRIPTIONAL REGULATOR, MARR FAMILY"/>
    <property type="match status" value="1"/>
</dbReference>
<dbReference type="PROSITE" id="PS50995">
    <property type="entry name" value="HTH_MARR_2"/>
    <property type="match status" value="1"/>
</dbReference>
<dbReference type="InterPro" id="IPR036388">
    <property type="entry name" value="WH-like_DNA-bd_sf"/>
</dbReference>
<dbReference type="GO" id="GO:0003700">
    <property type="term" value="F:DNA-binding transcription factor activity"/>
    <property type="evidence" value="ECO:0007669"/>
    <property type="project" value="InterPro"/>
</dbReference>
<evidence type="ECO:0000259" key="1">
    <source>
        <dbReference type="PROSITE" id="PS50995"/>
    </source>
</evidence>
<dbReference type="KEGG" id="jas:FJQ89_15475"/>
<dbReference type="Gene3D" id="1.10.10.10">
    <property type="entry name" value="Winged helix-like DNA-binding domain superfamily/Winged helix DNA-binding domain"/>
    <property type="match status" value="1"/>
</dbReference>
<accession>A0A4Y6RP76</accession>